<evidence type="ECO:0000256" key="4">
    <source>
        <dbReference type="PIRSR" id="PIRSR001434-2"/>
    </source>
</evidence>
<feature type="modified residue" description="N6-(pyridoxal phosphate)lysine" evidence="4">
    <location>
        <position position="254"/>
    </location>
</feature>
<organism evidence="6 7">
    <name type="scientific">Avibacterium paragallinarum</name>
    <name type="common">Haemophilus gallinarum</name>
    <dbReference type="NCBI Taxonomy" id="728"/>
    <lineage>
        <taxon>Bacteria</taxon>
        <taxon>Pseudomonadati</taxon>
        <taxon>Pseudomonadota</taxon>
        <taxon>Gammaproteobacteria</taxon>
        <taxon>Pasteurellales</taxon>
        <taxon>Pasteurellaceae</taxon>
        <taxon>Avibacterium</taxon>
    </lineage>
</organism>
<dbReference type="FunFam" id="3.40.640.10:FF:000009">
    <property type="entry name" value="Cystathionine gamma-synthase homolog"/>
    <property type="match status" value="1"/>
</dbReference>
<evidence type="ECO:0000313" key="6">
    <source>
        <dbReference type="EMBL" id="STO72987.1"/>
    </source>
</evidence>
<evidence type="ECO:0000256" key="2">
    <source>
        <dbReference type="ARBA" id="ARBA00009077"/>
    </source>
</evidence>
<dbReference type="SUPFAM" id="SSF53383">
    <property type="entry name" value="PLP-dependent transferases"/>
    <property type="match status" value="1"/>
</dbReference>
<dbReference type="GO" id="GO:0030170">
    <property type="term" value="F:pyridoxal phosphate binding"/>
    <property type="evidence" value="ECO:0007669"/>
    <property type="project" value="InterPro"/>
</dbReference>
<keyword evidence="6" id="KW-0808">Transferase</keyword>
<comment type="similarity">
    <text evidence="2 5">Belongs to the trans-sulfuration enzymes family.</text>
</comment>
<dbReference type="InterPro" id="IPR015422">
    <property type="entry name" value="PyrdxlP-dep_Trfase_small"/>
</dbReference>
<protein>
    <submittedName>
        <fullName evidence="6">Cystathionine gamma-synthase</fullName>
        <ecNumber evidence="6">2.5.1.-</ecNumber>
        <ecNumber evidence="6">2.5.1.48</ecNumber>
    </submittedName>
</protein>
<dbReference type="GO" id="GO:0016846">
    <property type="term" value="F:carbon-sulfur lyase activity"/>
    <property type="evidence" value="ECO:0007669"/>
    <property type="project" value="TreeGrafter"/>
</dbReference>
<evidence type="ECO:0000256" key="1">
    <source>
        <dbReference type="ARBA" id="ARBA00001933"/>
    </source>
</evidence>
<dbReference type="NCBIfam" id="NF006095">
    <property type="entry name" value="PRK08247.1"/>
    <property type="match status" value="1"/>
</dbReference>
<dbReference type="EC" id="2.5.1.-" evidence="6"/>
<dbReference type="Gene3D" id="3.40.640.10">
    <property type="entry name" value="Type I PLP-dependent aspartate aminotransferase-like (Major domain)"/>
    <property type="match status" value="1"/>
</dbReference>
<dbReference type="InterPro" id="IPR054542">
    <property type="entry name" value="Cys_met_metab_PP"/>
</dbReference>
<accession>A0A377ICE2</accession>
<sequence>MQHIFSRSPLNLFKDKIYFKALSLYAKMKLISIRTFYFIEIKSAVSFFVFFEDFMTQQYHIETLLAQAGNRTDERTGAVSTPIFLSTAYGHHGIGESTGFDYTRTKNPTRTVLEETIAKLEGGERGFACASGMASIQLIMQLFASPDEWIVSSDVYGGTYRLLDFAYKNTHGVKPVYVNTASLEAIEQAITPNTKAIFVETPSNPLMEECDVPAIAKLAKKHNLLLIVDNTFLTPVLFRPLECGADIVIHSGTKYIAGHNDALVGLVVANGQELCDRLFYIQNGAGAVLSPFDSFLTIRGMKTLALRMERHQKNAQELAKFLAEQPQVKDVLYPNKGGMLSFRLQDEAWVNPFLKAIKLITFAESLGGTESFITYPATQTHMDIPEAERIARGVCNCLLRFSVGLEDVEDLKADLRQAFAQLK</sequence>
<dbReference type="PANTHER" id="PTHR11808">
    <property type="entry name" value="TRANS-SULFURATION ENZYME FAMILY MEMBER"/>
    <property type="match status" value="1"/>
</dbReference>
<keyword evidence="3 4" id="KW-0663">Pyridoxal phosphate</keyword>
<proteinExistence type="inferred from homology"/>
<dbReference type="PROSITE" id="PS00868">
    <property type="entry name" value="CYS_MET_METAB_PP"/>
    <property type="match status" value="1"/>
</dbReference>
<name>A0A377ICE2_AVIPA</name>
<dbReference type="PIRSF" id="PIRSF001434">
    <property type="entry name" value="CGS"/>
    <property type="match status" value="1"/>
</dbReference>
<dbReference type="InterPro" id="IPR015421">
    <property type="entry name" value="PyrdxlP-dep_Trfase_major"/>
</dbReference>
<reference evidence="6 7" key="1">
    <citation type="submission" date="2018-06" db="EMBL/GenBank/DDBJ databases">
        <authorList>
            <consortium name="Pathogen Informatics"/>
            <person name="Doyle S."/>
        </authorList>
    </citation>
    <scope>NUCLEOTIDE SEQUENCE [LARGE SCALE GENOMIC DNA]</scope>
    <source>
        <strain evidence="6 7">NCTC11296</strain>
    </source>
</reference>
<evidence type="ECO:0000256" key="3">
    <source>
        <dbReference type="ARBA" id="ARBA00022898"/>
    </source>
</evidence>
<evidence type="ECO:0000256" key="5">
    <source>
        <dbReference type="RuleBase" id="RU362118"/>
    </source>
</evidence>
<dbReference type="Pfam" id="PF01053">
    <property type="entry name" value="Cys_Met_Meta_PP"/>
    <property type="match status" value="1"/>
</dbReference>
<dbReference type="EC" id="2.5.1.48" evidence="6"/>
<dbReference type="CDD" id="cd00614">
    <property type="entry name" value="CGS_like"/>
    <property type="match status" value="1"/>
</dbReference>
<dbReference type="InterPro" id="IPR000277">
    <property type="entry name" value="Cys/Met-Metab_PyrdxlP-dep_enz"/>
</dbReference>
<dbReference type="EMBL" id="UGHK01000002">
    <property type="protein sequence ID" value="STO72987.1"/>
    <property type="molecule type" value="Genomic_DNA"/>
</dbReference>
<dbReference type="InterPro" id="IPR015424">
    <property type="entry name" value="PyrdxlP-dep_Trfase"/>
</dbReference>
<dbReference type="GO" id="GO:0019346">
    <property type="term" value="P:transsulfuration"/>
    <property type="evidence" value="ECO:0007669"/>
    <property type="project" value="InterPro"/>
</dbReference>
<dbReference type="Gene3D" id="3.90.1150.10">
    <property type="entry name" value="Aspartate Aminotransferase, domain 1"/>
    <property type="match status" value="2"/>
</dbReference>
<dbReference type="FunFam" id="3.90.1150.10:FF:000070">
    <property type="entry name" value="Putative cystathionine gamma-synthase"/>
    <property type="match status" value="1"/>
</dbReference>
<dbReference type="GO" id="GO:0005737">
    <property type="term" value="C:cytoplasm"/>
    <property type="evidence" value="ECO:0007669"/>
    <property type="project" value="TreeGrafter"/>
</dbReference>
<dbReference type="GO" id="GO:0003962">
    <property type="term" value="F:cystathionine gamma-synthase activity"/>
    <property type="evidence" value="ECO:0007669"/>
    <property type="project" value="UniProtKB-EC"/>
</dbReference>
<dbReference type="Proteomes" id="UP000254465">
    <property type="component" value="Unassembled WGS sequence"/>
</dbReference>
<dbReference type="AlphaFoldDB" id="A0A377ICE2"/>
<gene>
    <name evidence="6" type="primary">metB</name>
    <name evidence="6" type="ORF">NCTC11296_02932</name>
</gene>
<dbReference type="PANTHER" id="PTHR11808:SF90">
    <property type="entry name" value="CYSTATHIONINE GAMMA-SYNTHASE"/>
    <property type="match status" value="1"/>
</dbReference>
<comment type="cofactor">
    <cofactor evidence="1 5">
        <name>pyridoxal 5'-phosphate</name>
        <dbReference type="ChEBI" id="CHEBI:597326"/>
    </cofactor>
</comment>
<evidence type="ECO:0000313" key="7">
    <source>
        <dbReference type="Proteomes" id="UP000254465"/>
    </source>
</evidence>